<sequence length="134" mass="15670">MLLPYAAVRDEGVSYHYVSPSREIELNKQSVDTVAKVLDKHECEYMKVKTWTTDAFYRETVNKVKKRKEEGCLTVEMECASLTAVSKFRDVKFAQILYAGDDVNCEEWDDRHWNSRTKIREKIFFFAAEASLEL</sequence>
<dbReference type="Gene3D" id="3.40.50.1580">
    <property type="entry name" value="Nucleoside phosphorylase domain"/>
    <property type="match status" value="1"/>
</dbReference>
<proteinExistence type="predicted"/>
<evidence type="ECO:0000259" key="1">
    <source>
        <dbReference type="Pfam" id="PF01048"/>
    </source>
</evidence>
<keyword evidence="3" id="KW-1185">Reference proteome</keyword>
<protein>
    <submittedName>
        <fullName evidence="2">Uridine phosphorylase</fullName>
        <ecNumber evidence="2">2.4.2.3</ecNumber>
    </submittedName>
</protein>
<gene>
    <name evidence="2" type="ORF">L21TH_1441</name>
</gene>
<dbReference type="eggNOG" id="COG2820">
    <property type="taxonomic scope" value="Bacteria"/>
</dbReference>
<dbReference type="PATRIC" id="fig|1304284.3.peg.1410"/>
<dbReference type="EC" id="2.4.2.3" evidence="2"/>
<dbReference type="Pfam" id="PF01048">
    <property type="entry name" value="PNP_UDP_1"/>
    <property type="match status" value="1"/>
</dbReference>
<organism evidence="2 3">
    <name type="scientific">Caldisalinibacter kiritimatiensis</name>
    <dbReference type="NCBI Taxonomy" id="1304284"/>
    <lineage>
        <taxon>Bacteria</taxon>
        <taxon>Bacillati</taxon>
        <taxon>Bacillota</taxon>
        <taxon>Tissierellia</taxon>
        <taxon>Tissierellales</taxon>
        <taxon>Thermohalobacteraceae</taxon>
        <taxon>Caldisalinibacter</taxon>
    </lineage>
</organism>
<dbReference type="InterPro" id="IPR035994">
    <property type="entry name" value="Nucleoside_phosphorylase_sf"/>
</dbReference>
<feature type="domain" description="Nucleoside phosphorylase" evidence="1">
    <location>
        <begin position="2"/>
        <end position="108"/>
    </location>
</feature>
<dbReference type="STRING" id="1304284.L21TH_1441"/>
<name>R1AV54_9FIRM</name>
<dbReference type="Proteomes" id="UP000013378">
    <property type="component" value="Unassembled WGS sequence"/>
</dbReference>
<dbReference type="GO" id="GO:0009116">
    <property type="term" value="P:nucleoside metabolic process"/>
    <property type="evidence" value="ECO:0007669"/>
    <property type="project" value="InterPro"/>
</dbReference>
<dbReference type="GO" id="GO:0004850">
    <property type="term" value="F:uridine phosphorylase activity"/>
    <property type="evidence" value="ECO:0007669"/>
    <property type="project" value="UniProtKB-EC"/>
</dbReference>
<accession>R1AV54</accession>
<comment type="caution">
    <text evidence="2">The sequence shown here is derived from an EMBL/GenBank/DDBJ whole genome shotgun (WGS) entry which is preliminary data.</text>
</comment>
<evidence type="ECO:0000313" key="2">
    <source>
        <dbReference type="EMBL" id="EOD00507.1"/>
    </source>
</evidence>
<evidence type="ECO:0000313" key="3">
    <source>
        <dbReference type="Proteomes" id="UP000013378"/>
    </source>
</evidence>
<dbReference type="SUPFAM" id="SSF53167">
    <property type="entry name" value="Purine and uridine phosphorylases"/>
    <property type="match status" value="1"/>
</dbReference>
<dbReference type="EMBL" id="ARZA01000153">
    <property type="protein sequence ID" value="EOD00507.1"/>
    <property type="molecule type" value="Genomic_DNA"/>
</dbReference>
<keyword evidence="2" id="KW-0808">Transferase</keyword>
<keyword evidence="2" id="KW-0328">Glycosyltransferase</keyword>
<reference evidence="2 3" key="1">
    <citation type="journal article" date="2015" name="Geomicrobiol. J.">
        <title>Caldisalinibacter kiritimatiensis gen. nov., sp. nov., a moderately thermohalophilic thiosulfate-reducing bacterium from a hypersaline microbial mat.</title>
        <authorList>
            <person name="Ben Hania W."/>
            <person name="Joseph M."/>
            <person name="Fiebig A."/>
            <person name="Bunk B."/>
            <person name="Klenk H.-P."/>
            <person name="Fardeau M.-L."/>
            <person name="Spring S."/>
        </authorList>
    </citation>
    <scope>NUCLEOTIDE SEQUENCE [LARGE SCALE GENOMIC DNA]</scope>
    <source>
        <strain evidence="2 3">L21-TH-D2</strain>
    </source>
</reference>
<dbReference type="AlphaFoldDB" id="R1AV54"/>
<dbReference type="CDD" id="cd09007">
    <property type="entry name" value="NP-I_spr0068"/>
    <property type="match status" value="1"/>
</dbReference>
<dbReference type="InterPro" id="IPR000845">
    <property type="entry name" value="Nucleoside_phosphorylase_d"/>
</dbReference>